<name>A0A252F2P1_9FIRM</name>
<evidence type="ECO:0008006" key="3">
    <source>
        <dbReference type="Google" id="ProtNLM"/>
    </source>
</evidence>
<sequence length="244" mass="26136">MGRGLTMRLSGALYLTDVQSVAICGAGGKTTLLYALAEEARRGNQRVLVTTSTHILQPEDTDVLHFFHTEQVENPASICLPGQIAVIGTPCGQKKITGIAPMNVDAAMQAADVFLYEADGAKRLPVKCHNATEPVVWFGTDSVIGVLGLSALGKPAQDICHRWQLDPLFAALPDKPLDTDDFVRLALECRQAAGYPHHFTVCLNQCDTDALRDAAREISAGLAIHGIRCAATCFLGTQPEITAL</sequence>
<dbReference type="EMBL" id="NHOC01000009">
    <property type="protein sequence ID" value="OUM19870.1"/>
    <property type="molecule type" value="Genomic_DNA"/>
</dbReference>
<dbReference type="Proteomes" id="UP000194903">
    <property type="component" value="Unassembled WGS sequence"/>
</dbReference>
<gene>
    <name evidence="1" type="ORF">CBW42_10325</name>
</gene>
<proteinExistence type="predicted"/>
<accession>A0A252F2P1</accession>
<evidence type="ECO:0000313" key="1">
    <source>
        <dbReference type="EMBL" id="OUM19870.1"/>
    </source>
</evidence>
<dbReference type="NCBIfam" id="TIGR03172">
    <property type="entry name" value="selenium cofactor biosynthesis protein YqeC"/>
    <property type="match status" value="1"/>
</dbReference>
<reference evidence="1 2" key="1">
    <citation type="submission" date="2017-05" db="EMBL/GenBank/DDBJ databases">
        <title>Butyricicoccus porcorum sp. nov. a butyrate-producing bacterium from the swine intestinal tract.</title>
        <authorList>
            <person name="Trachsel J."/>
            <person name="Humphrey S."/>
            <person name="Allen H.K."/>
        </authorList>
    </citation>
    <scope>NUCLEOTIDE SEQUENCE [LARGE SCALE GENOMIC DNA]</scope>
    <source>
        <strain evidence="1">BB10</strain>
    </source>
</reference>
<dbReference type="OrthoDB" id="368187at2"/>
<organism evidence="1 2">
    <name type="scientific">Butyricicoccus porcorum</name>
    <dbReference type="NCBI Taxonomy" id="1945634"/>
    <lineage>
        <taxon>Bacteria</taxon>
        <taxon>Bacillati</taxon>
        <taxon>Bacillota</taxon>
        <taxon>Clostridia</taxon>
        <taxon>Eubacteriales</taxon>
        <taxon>Butyricicoccaceae</taxon>
        <taxon>Butyricicoccus</taxon>
    </lineage>
</organism>
<comment type="caution">
    <text evidence="1">The sequence shown here is derived from an EMBL/GenBank/DDBJ whole genome shotgun (WGS) entry which is preliminary data.</text>
</comment>
<evidence type="ECO:0000313" key="2">
    <source>
        <dbReference type="Proteomes" id="UP000194903"/>
    </source>
</evidence>
<protein>
    <recommendedName>
        <fullName evidence="3">Selenium-dependent hydroxylase accessory protein YqeC</fullName>
    </recommendedName>
</protein>
<dbReference type="Pfam" id="PF19842">
    <property type="entry name" value="YqeC"/>
    <property type="match status" value="1"/>
</dbReference>
<keyword evidence="2" id="KW-1185">Reference proteome</keyword>
<dbReference type="InterPro" id="IPR017587">
    <property type="entry name" value="YqeC"/>
</dbReference>
<dbReference type="AlphaFoldDB" id="A0A252F2P1"/>
<dbReference type="RefSeq" id="WP_087020961.1">
    <property type="nucleotide sequence ID" value="NZ_CP178353.1"/>
</dbReference>